<feature type="compositionally biased region" description="Polar residues" evidence="1">
    <location>
        <begin position="184"/>
        <end position="193"/>
    </location>
</feature>
<dbReference type="Proteomes" id="UP001276659">
    <property type="component" value="Unassembled WGS sequence"/>
</dbReference>
<comment type="caution">
    <text evidence="2">The sequence shown here is derived from an EMBL/GenBank/DDBJ whole genome shotgun (WGS) entry which is preliminary data.</text>
</comment>
<accession>A0AAD9ZAM0</accession>
<name>A0AAD9ZAM0_9LECA</name>
<evidence type="ECO:0000313" key="3">
    <source>
        <dbReference type="Proteomes" id="UP001276659"/>
    </source>
</evidence>
<gene>
    <name evidence="2" type="ORF">OEA41_001957</name>
</gene>
<feature type="region of interest" description="Disordered" evidence="1">
    <location>
        <begin position="219"/>
        <end position="241"/>
    </location>
</feature>
<reference evidence="2" key="1">
    <citation type="submission" date="2022-11" db="EMBL/GenBank/DDBJ databases">
        <title>Chromosomal genome sequence assembly and mating type (MAT) locus characterization of the leprose asexual lichenized fungus Lepraria neglecta (Nyl.) Erichsen.</title>
        <authorList>
            <person name="Allen J.L."/>
            <person name="Pfeffer B."/>
        </authorList>
    </citation>
    <scope>NUCLEOTIDE SEQUENCE</scope>
    <source>
        <strain evidence="2">Allen 5258</strain>
    </source>
</reference>
<feature type="compositionally biased region" description="Low complexity" evidence="1">
    <location>
        <begin position="165"/>
        <end position="183"/>
    </location>
</feature>
<evidence type="ECO:0000313" key="2">
    <source>
        <dbReference type="EMBL" id="KAK3174711.1"/>
    </source>
</evidence>
<protein>
    <submittedName>
        <fullName evidence="2">Uncharacterized protein</fullName>
    </submittedName>
</protein>
<feature type="region of interest" description="Disordered" evidence="1">
    <location>
        <begin position="165"/>
        <end position="193"/>
    </location>
</feature>
<keyword evidence="3" id="KW-1185">Reference proteome</keyword>
<organism evidence="2 3">
    <name type="scientific">Lepraria neglecta</name>
    <dbReference type="NCBI Taxonomy" id="209136"/>
    <lineage>
        <taxon>Eukaryota</taxon>
        <taxon>Fungi</taxon>
        <taxon>Dikarya</taxon>
        <taxon>Ascomycota</taxon>
        <taxon>Pezizomycotina</taxon>
        <taxon>Lecanoromycetes</taxon>
        <taxon>OSLEUM clade</taxon>
        <taxon>Lecanoromycetidae</taxon>
        <taxon>Lecanorales</taxon>
        <taxon>Lecanorineae</taxon>
        <taxon>Stereocaulaceae</taxon>
        <taxon>Lepraria</taxon>
    </lineage>
</organism>
<dbReference type="AlphaFoldDB" id="A0AAD9ZAM0"/>
<evidence type="ECO:0000256" key="1">
    <source>
        <dbReference type="SAM" id="MobiDB-lite"/>
    </source>
</evidence>
<dbReference type="EMBL" id="JASNWA010000006">
    <property type="protein sequence ID" value="KAK3174711.1"/>
    <property type="molecule type" value="Genomic_DNA"/>
</dbReference>
<proteinExistence type="predicted"/>
<sequence>MTKTYFLAPNFHYPPSSTISLGRIWSNPTDPGSCLNLDGALPFPPSMPIHHDQKKKWMYEKGRQHKGVIGIWARFLQVVGIDAEASVNWDRNNGEIYKFEKLDTDFIDPSPAFVKESMMTPSVAEFIVEQDFKKPVYMITGVEIARGANVAVARSREAGTHVRAGVDGTTAGAPAAAGPEVTVSSRNSETTSFGESSDFVFAYRLREIYYEKGQVKHKEHNKGALQGTDGGSTEEAGKTSLSKPSLEILGLAEEDVSGEDLAIMEGLAIDEDDEEGCAIITLKG</sequence>